<comment type="caution">
    <text evidence="17">The sequence shown here is derived from an EMBL/GenBank/DDBJ whole genome shotgun (WGS) entry which is preliminary data.</text>
</comment>
<dbReference type="PROSITE" id="PS50109">
    <property type="entry name" value="HIS_KIN"/>
    <property type="match status" value="1"/>
</dbReference>
<dbReference type="Pfam" id="PF02518">
    <property type="entry name" value="HATPase_c"/>
    <property type="match status" value="1"/>
</dbReference>
<evidence type="ECO:0000256" key="3">
    <source>
        <dbReference type="ARBA" id="ARBA00012438"/>
    </source>
</evidence>
<dbReference type="InterPro" id="IPR003660">
    <property type="entry name" value="HAMP_dom"/>
</dbReference>
<evidence type="ECO:0000256" key="6">
    <source>
        <dbReference type="ARBA" id="ARBA00022679"/>
    </source>
</evidence>
<dbReference type="Proteomes" id="UP001174205">
    <property type="component" value="Unassembled WGS sequence"/>
</dbReference>
<evidence type="ECO:0000256" key="13">
    <source>
        <dbReference type="ARBA" id="ARBA00023136"/>
    </source>
</evidence>
<dbReference type="Pfam" id="PF00672">
    <property type="entry name" value="HAMP"/>
    <property type="match status" value="1"/>
</dbReference>
<sequence>MIPGLTARKKLDKQVMLPILVIIIVIFVFNVISAIAFLNSSVNKHVKDTLDWIATVSGLATNINASTNKSLENELNDQLSSKSSKLVEDLAREGNALNNGKLTKMVYNYSLNGAYVVRPVDQKPSVVHAVNPKIWDELVDIDPRINSVGFYESVLNRDLTNLEGSFVDNVWVSPYMLMPDGEYLKLTVEHVSLRNEFVLTVDAGIVTAQAVNLVNSNKMIESILGSSPSIEEAAVIDIHEYLNRETLFETDNNEIHPTVYGKYTYADKTDEDYLIALLKYNKSITVPFSKNGDEWTKAFLPINNDQAAIVVFNADSKQALSRIVTWLSIISNLLAIVAIGFSVFIVVQKRLKPIKKLESHLKKVAAGDFSGTVQINEKNELDSLGEIINDMTSSMAKMIDKLNQTAAEDVRSTEQVFIENMESLMISMDSSRHDMRNHVNVLHGLIQSKHFQEAQDYMEEIYKDLKEIDLTIKTKNPYVGQLIRSKVKVAESRKIDFDAEIDYETFEEVKKIDLSRLISNLIDNAFDAVQLRGSDRKVFFSLRKKYDSYIEIIVINNGPEIEEDVKAKLFERGFSTKPIDVTNTNGDNSTTSERGFGLAIVQEIVKQYNGEHKVESNEQATSFFIMLDVRKSTKDS</sequence>
<dbReference type="PROSITE" id="PS50885">
    <property type="entry name" value="HAMP"/>
    <property type="match status" value="1"/>
</dbReference>
<keyword evidence="4" id="KW-1003">Cell membrane</keyword>
<dbReference type="SUPFAM" id="SSF158472">
    <property type="entry name" value="HAMP domain-like"/>
    <property type="match status" value="1"/>
</dbReference>
<dbReference type="GO" id="GO:0005524">
    <property type="term" value="F:ATP binding"/>
    <property type="evidence" value="ECO:0007669"/>
    <property type="project" value="UniProtKB-KW"/>
</dbReference>
<keyword evidence="6" id="KW-0808">Transferase</keyword>
<feature type="domain" description="HAMP" evidence="16">
    <location>
        <begin position="348"/>
        <end position="400"/>
    </location>
</feature>
<keyword evidence="11 14" id="KW-1133">Transmembrane helix</keyword>
<dbReference type="InterPro" id="IPR003594">
    <property type="entry name" value="HATPase_dom"/>
</dbReference>
<evidence type="ECO:0000256" key="14">
    <source>
        <dbReference type="SAM" id="Phobius"/>
    </source>
</evidence>
<dbReference type="PANTHER" id="PTHR45436:SF5">
    <property type="entry name" value="SENSOR HISTIDINE KINASE TRCS"/>
    <property type="match status" value="1"/>
</dbReference>
<evidence type="ECO:0000256" key="12">
    <source>
        <dbReference type="ARBA" id="ARBA00023012"/>
    </source>
</evidence>
<evidence type="ECO:0000313" key="18">
    <source>
        <dbReference type="Proteomes" id="UP001174205"/>
    </source>
</evidence>
<comment type="catalytic activity">
    <reaction evidence="1">
        <text>ATP + protein L-histidine = ADP + protein N-phospho-L-histidine.</text>
        <dbReference type="EC" id="2.7.13.3"/>
    </reaction>
</comment>
<name>A0ABT8JFU3_9BACL</name>
<evidence type="ECO:0000259" key="15">
    <source>
        <dbReference type="PROSITE" id="PS50109"/>
    </source>
</evidence>
<organism evidence="17 18">
    <name type="scientific">Paenibacillus vandeheii</name>
    <dbReference type="NCBI Taxonomy" id="3035917"/>
    <lineage>
        <taxon>Bacteria</taxon>
        <taxon>Bacillati</taxon>
        <taxon>Bacillota</taxon>
        <taxon>Bacilli</taxon>
        <taxon>Bacillales</taxon>
        <taxon>Paenibacillaceae</taxon>
        <taxon>Paenibacillus</taxon>
    </lineage>
</organism>
<dbReference type="Gene3D" id="1.10.287.130">
    <property type="match status" value="1"/>
</dbReference>
<dbReference type="EMBL" id="JAROCD010000011">
    <property type="protein sequence ID" value="MDN4603942.1"/>
    <property type="molecule type" value="Genomic_DNA"/>
</dbReference>
<dbReference type="SMART" id="SM00304">
    <property type="entry name" value="HAMP"/>
    <property type="match status" value="1"/>
</dbReference>
<evidence type="ECO:0000313" key="17">
    <source>
        <dbReference type="EMBL" id="MDN4603942.1"/>
    </source>
</evidence>
<evidence type="ECO:0000259" key="16">
    <source>
        <dbReference type="PROSITE" id="PS50885"/>
    </source>
</evidence>
<keyword evidence="12" id="KW-0902">Two-component regulatory system</keyword>
<dbReference type="InterPro" id="IPR050428">
    <property type="entry name" value="TCS_sensor_his_kinase"/>
</dbReference>
<evidence type="ECO:0000256" key="4">
    <source>
        <dbReference type="ARBA" id="ARBA00022475"/>
    </source>
</evidence>
<dbReference type="SMART" id="SM00387">
    <property type="entry name" value="HATPase_c"/>
    <property type="match status" value="1"/>
</dbReference>
<keyword evidence="10 17" id="KW-0067">ATP-binding</keyword>
<dbReference type="Pfam" id="PF14689">
    <property type="entry name" value="SPOB_a"/>
    <property type="match status" value="1"/>
</dbReference>
<evidence type="ECO:0000256" key="9">
    <source>
        <dbReference type="ARBA" id="ARBA00022777"/>
    </source>
</evidence>
<evidence type="ECO:0000256" key="1">
    <source>
        <dbReference type="ARBA" id="ARBA00000085"/>
    </source>
</evidence>
<gene>
    <name evidence="17" type="ORF">P5G61_22055</name>
</gene>
<keyword evidence="18" id="KW-1185">Reference proteome</keyword>
<keyword evidence="5" id="KW-0597">Phosphoprotein</keyword>
<dbReference type="EC" id="2.7.13.3" evidence="3"/>
<evidence type="ECO:0000256" key="7">
    <source>
        <dbReference type="ARBA" id="ARBA00022692"/>
    </source>
</evidence>
<dbReference type="SUPFAM" id="SSF55874">
    <property type="entry name" value="ATPase domain of HSP90 chaperone/DNA topoisomerase II/histidine kinase"/>
    <property type="match status" value="1"/>
</dbReference>
<dbReference type="CDD" id="cd06225">
    <property type="entry name" value="HAMP"/>
    <property type="match status" value="1"/>
</dbReference>
<keyword evidence="7 14" id="KW-0812">Transmembrane</keyword>
<keyword evidence="8" id="KW-0547">Nucleotide-binding</keyword>
<evidence type="ECO:0000256" key="10">
    <source>
        <dbReference type="ARBA" id="ARBA00022840"/>
    </source>
</evidence>
<dbReference type="SUPFAM" id="SSF55890">
    <property type="entry name" value="Sporulation response regulatory protein Spo0B"/>
    <property type="match status" value="1"/>
</dbReference>
<dbReference type="PANTHER" id="PTHR45436">
    <property type="entry name" value="SENSOR HISTIDINE KINASE YKOH"/>
    <property type="match status" value="1"/>
</dbReference>
<accession>A0ABT8JFU3</accession>
<evidence type="ECO:0000256" key="2">
    <source>
        <dbReference type="ARBA" id="ARBA00004651"/>
    </source>
</evidence>
<proteinExistence type="predicted"/>
<evidence type="ECO:0000256" key="5">
    <source>
        <dbReference type="ARBA" id="ARBA00022553"/>
    </source>
</evidence>
<comment type="subcellular location">
    <subcellularLocation>
        <location evidence="2">Cell membrane</location>
        <topology evidence="2">Multi-pass membrane protein</topology>
    </subcellularLocation>
</comment>
<dbReference type="InterPro" id="IPR005467">
    <property type="entry name" value="His_kinase_dom"/>
</dbReference>
<evidence type="ECO:0000256" key="11">
    <source>
        <dbReference type="ARBA" id="ARBA00022989"/>
    </source>
</evidence>
<dbReference type="InterPro" id="IPR039506">
    <property type="entry name" value="SPOB_a"/>
</dbReference>
<keyword evidence="9" id="KW-0418">Kinase</keyword>
<dbReference type="Gene3D" id="6.10.340.10">
    <property type="match status" value="1"/>
</dbReference>
<evidence type="ECO:0000256" key="8">
    <source>
        <dbReference type="ARBA" id="ARBA00022741"/>
    </source>
</evidence>
<reference evidence="17" key="1">
    <citation type="submission" date="2023-03" db="EMBL/GenBank/DDBJ databases">
        <title>MT1 and MT2 Draft Genomes of Novel Species.</title>
        <authorList>
            <person name="Venkateswaran K."/>
        </authorList>
    </citation>
    <scope>NUCLEOTIDE SEQUENCE</scope>
    <source>
        <strain evidence="17">F6_3S_P_1C</strain>
    </source>
</reference>
<dbReference type="InterPro" id="IPR036890">
    <property type="entry name" value="HATPase_C_sf"/>
</dbReference>
<dbReference type="RefSeq" id="WP_024630925.1">
    <property type="nucleotide sequence ID" value="NZ_JAROCD010000011.1"/>
</dbReference>
<keyword evidence="13 14" id="KW-0472">Membrane</keyword>
<dbReference type="Gene3D" id="3.30.565.10">
    <property type="entry name" value="Histidine kinase-like ATPase, C-terminal domain"/>
    <property type="match status" value="1"/>
</dbReference>
<feature type="transmembrane region" description="Helical" evidence="14">
    <location>
        <begin position="15"/>
        <end position="38"/>
    </location>
</feature>
<feature type="transmembrane region" description="Helical" evidence="14">
    <location>
        <begin position="323"/>
        <end position="347"/>
    </location>
</feature>
<dbReference type="InterPro" id="IPR016120">
    <property type="entry name" value="Sig_transdc_His_kin_SpoOB"/>
</dbReference>
<protein>
    <recommendedName>
        <fullName evidence="3">histidine kinase</fullName>
        <ecNumber evidence="3">2.7.13.3</ecNumber>
    </recommendedName>
</protein>
<feature type="domain" description="Histidine kinase" evidence="15">
    <location>
        <begin position="430"/>
        <end position="631"/>
    </location>
</feature>